<keyword evidence="1" id="KW-0472">Membrane</keyword>
<dbReference type="EMBL" id="LR031575">
    <property type="protein sequence ID" value="VDD08302.1"/>
    <property type="molecule type" value="Genomic_DNA"/>
</dbReference>
<evidence type="ECO:0000313" key="2">
    <source>
        <dbReference type="EMBL" id="CAG7900161.1"/>
    </source>
</evidence>
<keyword evidence="1" id="KW-0812">Transmembrane</keyword>
<evidence type="ECO:0000313" key="3">
    <source>
        <dbReference type="EMBL" id="VDD08302.1"/>
    </source>
</evidence>
<dbReference type="Proteomes" id="UP000694005">
    <property type="component" value="Chromosome A08"/>
</dbReference>
<organism evidence="3">
    <name type="scientific">Brassica campestris</name>
    <name type="common">Field mustard</name>
    <dbReference type="NCBI Taxonomy" id="3711"/>
    <lineage>
        <taxon>Eukaryota</taxon>
        <taxon>Viridiplantae</taxon>
        <taxon>Streptophyta</taxon>
        <taxon>Embryophyta</taxon>
        <taxon>Tracheophyta</taxon>
        <taxon>Spermatophyta</taxon>
        <taxon>Magnoliopsida</taxon>
        <taxon>eudicotyledons</taxon>
        <taxon>Gunneridae</taxon>
        <taxon>Pentapetalae</taxon>
        <taxon>rosids</taxon>
        <taxon>malvids</taxon>
        <taxon>Brassicales</taxon>
        <taxon>Brassicaceae</taxon>
        <taxon>Brassiceae</taxon>
        <taxon>Brassica</taxon>
    </lineage>
</organism>
<feature type="transmembrane region" description="Helical" evidence="1">
    <location>
        <begin position="29"/>
        <end position="50"/>
    </location>
</feature>
<dbReference type="Gramene" id="A08p38270.2_BraZ1">
    <property type="protein sequence ID" value="A08p38270.2_BraZ1.CDS.1"/>
    <property type="gene ID" value="A08g38270.2_BraZ1"/>
</dbReference>
<protein>
    <submittedName>
        <fullName evidence="2">Uncharacterized protein</fullName>
    </submittedName>
</protein>
<accession>A0A3P6CIM6</accession>
<gene>
    <name evidence="3" type="ORF">BRAA08T35484Z</name>
    <name evidence="2" type="ORF">BRAPAZ1V2_A08P38270.2</name>
</gene>
<evidence type="ECO:0000256" key="1">
    <source>
        <dbReference type="SAM" id="Phobius"/>
    </source>
</evidence>
<proteinExistence type="predicted"/>
<name>A0A3P6CIM6_BRACM</name>
<dbReference type="EMBL" id="LS974624">
    <property type="protein sequence ID" value="CAG7900161.1"/>
    <property type="molecule type" value="Genomic_DNA"/>
</dbReference>
<reference evidence="3" key="1">
    <citation type="submission" date="2018-11" db="EMBL/GenBank/DDBJ databases">
        <authorList>
            <consortium name="Genoscope - CEA"/>
            <person name="William W."/>
        </authorList>
    </citation>
    <scope>NUCLEOTIDE SEQUENCE</scope>
</reference>
<keyword evidence="1" id="KW-1133">Transmembrane helix</keyword>
<sequence length="51" mass="5888">MSFSTLPLLQRQRISKIHKATINAFRGDSCFLCVCVFFFVNSCLILQYTIL</sequence>
<dbReference type="AlphaFoldDB" id="A0A3P6CIM6"/>